<dbReference type="Proteomes" id="UP001165243">
    <property type="component" value="Unassembled WGS sequence"/>
</dbReference>
<comment type="caution">
    <text evidence="3">The sequence shown here is derived from an EMBL/GenBank/DDBJ whole genome shotgun (WGS) entry which is preliminary data.</text>
</comment>
<protein>
    <recommendedName>
        <fullName evidence="2">Ada DNA repair metal-binding domain-containing protein</fullName>
    </recommendedName>
</protein>
<dbReference type="Gene3D" id="3.40.10.10">
    <property type="entry name" value="DNA Methylphosphotriester Repair Domain"/>
    <property type="match status" value="1"/>
</dbReference>
<dbReference type="Pfam" id="PF02805">
    <property type="entry name" value="Ada_Zn_binding"/>
    <property type="match status" value="1"/>
</dbReference>
<dbReference type="GO" id="GO:0008168">
    <property type="term" value="F:methyltransferase activity"/>
    <property type="evidence" value="ECO:0007669"/>
    <property type="project" value="InterPro"/>
</dbReference>
<dbReference type="SUPFAM" id="SSF57884">
    <property type="entry name" value="Ada DNA repair protein, N-terminal domain (N-Ada 10)"/>
    <property type="match status" value="1"/>
</dbReference>
<dbReference type="EMBL" id="BSWK01000058">
    <property type="protein sequence ID" value="GMB87464.1"/>
    <property type="molecule type" value="Genomic_DNA"/>
</dbReference>
<evidence type="ECO:0000256" key="1">
    <source>
        <dbReference type="ARBA" id="ARBA00023159"/>
    </source>
</evidence>
<keyword evidence="1" id="KW-0010">Activator</keyword>
<evidence type="ECO:0000313" key="3">
    <source>
        <dbReference type="EMBL" id="GMB87464.1"/>
    </source>
</evidence>
<feature type="domain" description="Ada DNA repair metal-binding" evidence="2">
    <location>
        <begin position="5"/>
        <end position="70"/>
    </location>
</feature>
<name>A0AAV5PED1_LACDE</name>
<dbReference type="GO" id="GO:0006281">
    <property type="term" value="P:DNA repair"/>
    <property type="evidence" value="ECO:0007669"/>
    <property type="project" value="InterPro"/>
</dbReference>
<dbReference type="RefSeq" id="WP_230466850.1">
    <property type="nucleotide sequence ID" value="NZ_BSWJ01000050.1"/>
</dbReference>
<dbReference type="AlphaFoldDB" id="A0AAV5PED1"/>
<organism evidence="3 4">
    <name type="scientific">Lactobacillus delbrueckii subsp. bulgaricus</name>
    <dbReference type="NCBI Taxonomy" id="1585"/>
    <lineage>
        <taxon>Bacteria</taxon>
        <taxon>Bacillati</taxon>
        <taxon>Bacillota</taxon>
        <taxon>Bacilli</taxon>
        <taxon>Lactobacillales</taxon>
        <taxon>Lactobacillaceae</taxon>
        <taxon>Lactobacillus</taxon>
    </lineage>
</organism>
<dbReference type="GO" id="GO:0003677">
    <property type="term" value="F:DNA binding"/>
    <property type="evidence" value="ECO:0007669"/>
    <property type="project" value="InterPro"/>
</dbReference>
<accession>A0AAV5PED1</accession>
<reference evidence="3" key="1">
    <citation type="submission" date="2023-04" db="EMBL/GenBank/DDBJ databases">
        <title>Draft genome sequences of Lactobacillus delbrueckii subsp. bulgaricus ME-900 and ME-901 with improved acid tolerance.</title>
        <authorList>
            <person name="Ishida T."/>
            <person name="Yamamoto E."/>
            <person name="Koizumi A."/>
            <person name="Fujiwara S."/>
            <person name="Makino S."/>
            <person name="Kano H."/>
            <person name="Kimura K."/>
        </authorList>
    </citation>
    <scope>NUCLEOTIDE SEQUENCE</scope>
    <source>
        <strain evidence="3">ME-900</strain>
    </source>
</reference>
<evidence type="ECO:0000259" key="2">
    <source>
        <dbReference type="Pfam" id="PF02805"/>
    </source>
</evidence>
<dbReference type="InterPro" id="IPR004026">
    <property type="entry name" value="Ada_DNA_repair_Zn-bd"/>
</dbReference>
<evidence type="ECO:0000313" key="4">
    <source>
        <dbReference type="Proteomes" id="UP001165243"/>
    </source>
</evidence>
<proteinExistence type="predicted"/>
<gene>
    <name evidence="3" type="ORF">ME0900_18380</name>
</gene>
<dbReference type="GO" id="GO:0008270">
    <property type="term" value="F:zinc ion binding"/>
    <property type="evidence" value="ECO:0007669"/>
    <property type="project" value="InterPro"/>
</dbReference>
<dbReference type="GO" id="GO:0006355">
    <property type="term" value="P:regulation of DNA-templated transcription"/>
    <property type="evidence" value="ECO:0007669"/>
    <property type="project" value="InterPro"/>
</dbReference>
<dbReference type="InterPro" id="IPR035451">
    <property type="entry name" value="Ada-like_dom_sf"/>
</dbReference>
<sequence length="100" mass="11250">MDDNEMWQAVQTCDPAYDGEFFYAVQTTRIFSAGLLVSQNVPEETMLSISKEVRKQKPLATRPCKRCRPDLLQYDPDRDLAEARSSLTTISVTGKSLTSS</sequence>